<evidence type="ECO:0000256" key="7">
    <source>
        <dbReference type="ARBA" id="ARBA00023067"/>
    </source>
</evidence>
<keyword evidence="5 10" id="KW-0132">Cell division</keyword>
<dbReference type="GO" id="GO:0042393">
    <property type="term" value="F:histone binding"/>
    <property type="evidence" value="ECO:0007669"/>
    <property type="project" value="TreeGrafter"/>
</dbReference>
<evidence type="ECO:0000313" key="15">
    <source>
        <dbReference type="Proteomes" id="UP000800082"/>
    </source>
</evidence>
<dbReference type="InterPro" id="IPR007673">
    <property type="entry name" value="Condensin_cplx_su1"/>
</dbReference>
<keyword evidence="6 10" id="KW-0498">Mitosis</keyword>
<dbReference type="PIRSF" id="PIRSF017127">
    <property type="entry name" value="Condensin_D2"/>
    <property type="match status" value="1"/>
</dbReference>
<feature type="region of interest" description="Disordered" evidence="11">
    <location>
        <begin position="933"/>
        <end position="979"/>
    </location>
</feature>
<comment type="similarity">
    <text evidence="3 10">Belongs to the CND1 (condensin subunit 1) family.</text>
</comment>
<comment type="function">
    <text evidence="10">Regulatory subunit of the condensin complex, a complex required for conversion of interphase chromatin into mitotic-like condense chromosomes. The condensin complex probably introduces positive supercoils into relaxed DNA in the presence of type I topoisomerases and converts nicked DNA into positive knotted forms in the presence of type II topoisomerases.</text>
</comment>
<sequence>MEARIDFDINEAIKLFDSDPSTIPTPEASRAVQECEDDPEALSSLSLIDSELNSVVDAVAESPDAITRASVFDTLQFLLKCVPVRPVYSCRRSQGYVSNSSFLSRNSSQIPPTALGKILDLIVSALSTQADVVHADLEAEDQDAISYHKNILEMYAFLLKWTITAVETRALEKSASAPAARGRGKTGKAKGSSKDGTWDAAAQLETALDRVSKVLKLKLSRIFVTTSERDTFISLFTKPVYHILENEARVKNNAIRNHCFRVLCIAVKHHGHAYTAQTSINQCLTYFEHLSEPMAEFLHTLADAYDYSQLAEDVLKDISTREYSATDLKGPKSVSTFLIKISELLPNLIIKQGALLNNLLDSEAYTLRCAMIEVCGNLINMLSKLSQDDRSEAHKRNIDIFFDVLEQRFLDINPYCRCRVMQVYVKLCDLPHLSSKQGRKRRQMAADYAEQSLKDKSSNVRRNAIKLLSKLVETHPFSAMYGGLLSTEPWEQGLESIEQSIAALKPAEKELQEHAPGEVDESMLLDATQADAAAPQNSEELQAAVEKREQEKAQDAAKIQELEKFNKLRSFVRSALRFIEVVNDAAEQVMQLLSSKNKSEVIEAMDFFTTIDAYKIANARLGIKRMLRLIWTKGNSDEGKGVQAHLIDCYKGLFFNAPPGCDDNQAANYITRGMISLTFDTTPADLISLEQLLSTMMKQGAVNNLVIEKLWGIYGYQKKDISMRQRRGAIIVLGMLALSSPEIIVNEMETCLKIGLGKLGHRDFGLARYTCVALRRISAASGKQQAGTAPAPSVKLPNDHAVLVRLGAMCELESDSKEWFGVAEQAISAIYVLSKHPDVLCSETIRQVTKRVFAAKASSRPTSSSGLKDEDPDRMDVDEDEEMPDADAVDSSIPKKQQNSALALSQLLFIVGHVAIKQIVHLELCELEFKRRKAEREKDKKAAPRKSLVPEPTPMKKGRKRGAAKDPTPAPEADTDDLDLMAGTNEDDFTDAITHVRERELLFGPQSVLANFGPLVSDICANNTSYNHPTLQAQAALCLGKLMCVSQEYCESHLDLLLVILERSQDAIVRSNLVIALGDMAVCFNHLVEQDTEFLYRRLDDNDQSVKRTCLQTLTFLILAGQVKVKGQLAEMAKCIEDSDKKITEMARMFFSELATKDNAIYNQFVDMFSTLSADTALNEDTFRRIIKYLAGYIEKEKQAKQLSNKLAARLPRAENERQWRDVEYTLGFLQHKDEEIQKMLSEGFKVVQASA</sequence>
<dbReference type="Gene3D" id="1.25.10.10">
    <property type="entry name" value="Leucine-rich Repeat Variant"/>
    <property type="match status" value="2"/>
</dbReference>
<comment type="subcellular location">
    <subcellularLocation>
        <location evidence="2">Chromosome</location>
    </subcellularLocation>
    <subcellularLocation>
        <location evidence="1">Nucleus</location>
    </subcellularLocation>
</comment>
<feature type="compositionally biased region" description="Basic and acidic residues" evidence="11">
    <location>
        <begin position="933"/>
        <end position="942"/>
    </location>
</feature>
<feature type="domain" description="Condensin complex subunit 1 N-terminal" evidence="13">
    <location>
        <begin position="113"/>
        <end position="276"/>
    </location>
</feature>
<feature type="region of interest" description="Disordered" evidence="11">
    <location>
        <begin position="857"/>
        <end position="894"/>
    </location>
</feature>
<keyword evidence="8" id="KW-0539">Nucleus</keyword>
<dbReference type="EMBL" id="ML978960">
    <property type="protein sequence ID" value="KAF1931734.1"/>
    <property type="molecule type" value="Genomic_DNA"/>
</dbReference>
<evidence type="ECO:0000256" key="6">
    <source>
        <dbReference type="ARBA" id="ARBA00022776"/>
    </source>
</evidence>
<dbReference type="FunFam" id="1.25.10.10:FF:000272">
    <property type="entry name" value="Condensin complex subunit 1"/>
    <property type="match status" value="1"/>
</dbReference>
<evidence type="ECO:0000256" key="11">
    <source>
        <dbReference type="SAM" id="MobiDB-lite"/>
    </source>
</evidence>
<name>A0A6A5RWZ4_9PLEO</name>
<evidence type="ECO:0000256" key="8">
    <source>
        <dbReference type="ARBA" id="ARBA00023242"/>
    </source>
</evidence>
<dbReference type="InterPro" id="IPR024324">
    <property type="entry name" value="Condensin_cplx_su1_N"/>
</dbReference>
<dbReference type="Proteomes" id="UP000800082">
    <property type="component" value="Unassembled WGS sequence"/>
</dbReference>
<dbReference type="GO" id="GO:0010032">
    <property type="term" value="P:meiotic chromosome condensation"/>
    <property type="evidence" value="ECO:0007669"/>
    <property type="project" value="TreeGrafter"/>
</dbReference>
<proteinExistence type="inferred from homology"/>
<keyword evidence="7 10" id="KW-0226">DNA condensation</keyword>
<evidence type="ECO:0000256" key="5">
    <source>
        <dbReference type="ARBA" id="ARBA00022618"/>
    </source>
</evidence>
<dbReference type="Pfam" id="PF12717">
    <property type="entry name" value="Cnd1"/>
    <property type="match status" value="1"/>
</dbReference>
<keyword evidence="9 10" id="KW-0131">Cell cycle</keyword>
<dbReference type="AlphaFoldDB" id="A0A6A5RWZ4"/>
<dbReference type="GO" id="GO:0000796">
    <property type="term" value="C:condensin complex"/>
    <property type="evidence" value="ECO:0007669"/>
    <property type="project" value="TreeGrafter"/>
</dbReference>
<evidence type="ECO:0000259" key="13">
    <source>
        <dbReference type="Pfam" id="PF12922"/>
    </source>
</evidence>
<accession>A0A6A5RWZ4</accession>
<keyword evidence="4" id="KW-0158">Chromosome</keyword>
<protein>
    <recommendedName>
        <fullName evidence="10">Condensin complex subunit 1</fullName>
    </recommendedName>
</protein>
<dbReference type="PANTHER" id="PTHR14222:SF2">
    <property type="entry name" value="CONDENSIN COMPLEX SUBUNIT 1"/>
    <property type="match status" value="1"/>
</dbReference>
<feature type="region of interest" description="Disordered" evidence="11">
    <location>
        <begin position="176"/>
        <end position="195"/>
    </location>
</feature>
<evidence type="ECO:0000256" key="3">
    <source>
        <dbReference type="ARBA" id="ARBA00009606"/>
    </source>
</evidence>
<dbReference type="PANTHER" id="PTHR14222">
    <property type="entry name" value="CONDENSIN"/>
    <property type="match status" value="1"/>
</dbReference>
<dbReference type="InterPro" id="IPR032682">
    <property type="entry name" value="Cnd1_C"/>
</dbReference>
<evidence type="ECO:0000259" key="12">
    <source>
        <dbReference type="Pfam" id="PF12717"/>
    </source>
</evidence>
<dbReference type="GO" id="GO:0000779">
    <property type="term" value="C:condensed chromosome, centromeric region"/>
    <property type="evidence" value="ECO:0007669"/>
    <property type="project" value="TreeGrafter"/>
</dbReference>
<gene>
    <name evidence="14" type="ORF">M421DRAFT_2373</name>
</gene>
<evidence type="ECO:0000313" key="14">
    <source>
        <dbReference type="EMBL" id="KAF1931734.1"/>
    </source>
</evidence>
<dbReference type="GeneID" id="54346103"/>
<keyword evidence="15" id="KW-1185">Reference proteome</keyword>
<dbReference type="GO" id="GO:0007076">
    <property type="term" value="P:mitotic chromosome condensation"/>
    <property type="evidence" value="ECO:0007669"/>
    <property type="project" value="InterPro"/>
</dbReference>
<evidence type="ECO:0000256" key="2">
    <source>
        <dbReference type="ARBA" id="ARBA00004286"/>
    </source>
</evidence>
<dbReference type="Pfam" id="PF12922">
    <property type="entry name" value="Cnd1_N"/>
    <property type="match status" value="1"/>
</dbReference>
<feature type="domain" description="Condensin complex subunit 1 C-terminal" evidence="12">
    <location>
        <begin position="1068"/>
        <end position="1227"/>
    </location>
</feature>
<dbReference type="InterPro" id="IPR016024">
    <property type="entry name" value="ARM-type_fold"/>
</dbReference>
<evidence type="ECO:0000256" key="1">
    <source>
        <dbReference type="ARBA" id="ARBA00004123"/>
    </source>
</evidence>
<dbReference type="GO" id="GO:0051301">
    <property type="term" value="P:cell division"/>
    <property type="evidence" value="ECO:0007669"/>
    <property type="project" value="UniProtKB-KW"/>
</dbReference>
<evidence type="ECO:0000256" key="10">
    <source>
        <dbReference type="PIRNR" id="PIRNR017127"/>
    </source>
</evidence>
<dbReference type="InterPro" id="IPR026971">
    <property type="entry name" value="CND1/NCAPD3"/>
</dbReference>
<evidence type="ECO:0000256" key="4">
    <source>
        <dbReference type="ARBA" id="ARBA00022454"/>
    </source>
</evidence>
<dbReference type="GO" id="GO:0005634">
    <property type="term" value="C:nucleus"/>
    <property type="evidence" value="ECO:0007669"/>
    <property type="project" value="UniProtKB-SubCell"/>
</dbReference>
<evidence type="ECO:0000256" key="9">
    <source>
        <dbReference type="ARBA" id="ARBA00023306"/>
    </source>
</evidence>
<feature type="compositionally biased region" description="Acidic residues" evidence="11">
    <location>
        <begin position="876"/>
        <end position="888"/>
    </location>
</feature>
<organism evidence="14 15">
    <name type="scientific">Didymella exigua CBS 183.55</name>
    <dbReference type="NCBI Taxonomy" id="1150837"/>
    <lineage>
        <taxon>Eukaryota</taxon>
        <taxon>Fungi</taxon>
        <taxon>Dikarya</taxon>
        <taxon>Ascomycota</taxon>
        <taxon>Pezizomycotina</taxon>
        <taxon>Dothideomycetes</taxon>
        <taxon>Pleosporomycetidae</taxon>
        <taxon>Pleosporales</taxon>
        <taxon>Pleosporineae</taxon>
        <taxon>Didymellaceae</taxon>
        <taxon>Didymella</taxon>
    </lineage>
</organism>
<dbReference type="SUPFAM" id="SSF48371">
    <property type="entry name" value="ARM repeat"/>
    <property type="match status" value="1"/>
</dbReference>
<reference evidence="14" key="1">
    <citation type="journal article" date="2020" name="Stud. Mycol.">
        <title>101 Dothideomycetes genomes: a test case for predicting lifestyles and emergence of pathogens.</title>
        <authorList>
            <person name="Haridas S."/>
            <person name="Albert R."/>
            <person name="Binder M."/>
            <person name="Bloem J."/>
            <person name="Labutti K."/>
            <person name="Salamov A."/>
            <person name="Andreopoulos B."/>
            <person name="Baker S."/>
            <person name="Barry K."/>
            <person name="Bills G."/>
            <person name="Bluhm B."/>
            <person name="Cannon C."/>
            <person name="Castanera R."/>
            <person name="Culley D."/>
            <person name="Daum C."/>
            <person name="Ezra D."/>
            <person name="Gonzalez J."/>
            <person name="Henrissat B."/>
            <person name="Kuo A."/>
            <person name="Liang C."/>
            <person name="Lipzen A."/>
            <person name="Lutzoni F."/>
            <person name="Magnuson J."/>
            <person name="Mondo S."/>
            <person name="Nolan M."/>
            <person name="Ohm R."/>
            <person name="Pangilinan J."/>
            <person name="Park H.-J."/>
            <person name="Ramirez L."/>
            <person name="Alfaro M."/>
            <person name="Sun H."/>
            <person name="Tritt A."/>
            <person name="Yoshinaga Y."/>
            <person name="Zwiers L.-H."/>
            <person name="Turgeon B."/>
            <person name="Goodwin S."/>
            <person name="Spatafora J."/>
            <person name="Crous P."/>
            <person name="Grigoriev I."/>
        </authorList>
    </citation>
    <scope>NUCLEOTIDE SEQUENCE</scope>
    <source>
        <strain evidence="14">CBS 183.55</strain>
    </source>
</reference>
<dbReference type="OrthoDB" id="436262at2759"/>
<dbReference type="RefSeq" id="XP_033451982.1">
    <property type="nucleotide sequence ID" value="XM_033588456.1"/>
</dbReference>
<dbReference type="InterPro" id="IPR011989">
    <property type="entry name" value="ARM-like"/>
</dbReference>